<keyword evidence="3 6" id="KW-0251">Elongation factor</keyword>
<evidence type="ECO:0000313" key="8">
    <source>
        <dbReference type="EMBL" id="MEC4176637.1"/>
    </source>
</evidence>
<proteinExistence type="inferred from homology"/>
<evidence type="ECO:0000256" key="4">
    <source>
        <dbReference type="ARBA" id="ARBA00022917"/>
    </source>
</evidence>
<dbReference type="PROSITE" id="PS01126">
    <property type="entry name" value="EF_TS_1"/>
    <property type="match status" value="1"/>
</dbReference>
<comment type="subcellular location">
    <subcellularLocation>
        <location evidence="6">Cytoplasm</location>
    </subcellularLocation>
</comment>
<dbReference type="PANTHER" id="PTHR11741">
    <property type="entry name" value="ELONGATION FACTOR TS"/>
    <property type="match status" value="1"/>
</dbReference>
<keyword evidence="6" id="KW-0963">Cytoplasm</keyword>
<dbReference type="EMBL" id="JAYMFF010000018">
    <property type="protein sequence ID" value="MEC4176637.1"/>
    <property type="molecule type" value="Genomic_DNA"/>
</dbReference>
<protein>
    <recommendedName>
        <fullName evidence="2 6">Elongation factor Ts</fullName>
        <shortName evidence="6">EF-Ts</shortName>
    </recommendedName>
</protein>
<dbReference type="CDD" id="cd14275">
    <property type="entry name" value="UBA_EF-Ts"/>
    <property type="match status" value="1"/>
</dbReference>
<sequence length="286" mass="30191">MADITASMVKELREMTGAGMMECKKALAEAEGDMEKAVDVLRTRGLAAVAKKAGRATNEGTVMAIVDDACTTGAVVELNCETDFVGMNEKFKAYAEKIARAALASKAADVDALKAASIDGETVEEIVTDCIHVMGENSQLARVAVVEAPAVAAYIHGGGKIGVLVTFAVEGIDPASEGFQKCGRDIAMQVAALNPVSATREDVPADVAAHEMEIYKAQAAESGKPEAIQEKIAEGRMDKFYKENCLAEQDFVKNPDQTVSQYADECAKELGGTIAITGFVRFALGE</sequence>
<dbReference type="SUPFAM" id="SSF54713">
    <property type="entry name" value="Elongation factor Ts (EF-Ts), dimerisation domain"/>
    <property type="match status" value="2"/>
</dbReference>
<dbReference type="NCBIfam" id="TIGR00116">
    <property type="entry name" value="tsf"/>
    <property type="match status" value="1"/>
</dbReference>
<evidence type="ECO:0000256" key="5">
    <source>
        <dbReference type="ARBA" id="ARBA00025453"/>
    </source>
</evidence>
<gene>
    <name evidence="6 8" type="primary">tsf</name>
    <name evidence="8" type="ORF">VIN30_09290</name>
</gene>
<name>A0ABU6IJJ3_9ACTN</name>
<dbReference type="Gene3D" id="1.10.8.10">
    <property type="entry name" value="DNA helicase RuvA subunit, C-terminal domain"/>
    <property type="match status" value="1"/>
</dbReference>
<comment type="caution">
    <text evidence="8">The sequence shown here is derived from an EMBL/GenBank/DDBJ whole genome shotgun (WGS) entry which is preliminary data.</text>
</comment>
<dbReference type="RefSeq" id="WP_338211069.1">
    <property type="nucleotide sequence ID" value="NZ_JAYMFF010000018.1"/>
</dbReference>
<dbReference type="InterPro" id="IPR001816">
    <property type="entry name" value="Transl_elong_EFTs/EF1B"/>
</dbReference>
<organism evidence="8 9">
    <name type="scientific">Adlercreutzia wanghongyangiae</name>
    <dbReference type="NCBI Taxonomy" id="3111451"/>
    <lineage>
        <taxon>Bacteria</taxon>
        <taxon>Bacillati</taxon>
        <taxon>Actinomycetota</taxon>
        <taxon>Coriobacteriia</taxon>
        <taxon>Eggerthellales</taxon>
        <taxon>Eggerthellaceae</taxon>
        <taxon>Adlercreutzia</taxon>
    </lineage>
</organism>
<dbReference type="InterPro" id="IPR036402">
    <property type="entry name" value="EF-Ts_dimer_sf"/>
</dbReference>
<dbReference type="Gene3D" id="1.10.286.20">
    <property type="match status" value="1"/>
</dbReference>
<dbReference type="PANTHER" id="PTHR11741:SF0">
    <property type="entry name" value="ELONGATION FACTOR TS, MITOCHONDRIAL"/>
    <property type="match status" value="1"/>
</dbReference>
<comment type="similarity">
    <text evidence="1 6">Belongs to the EF-Ts family.</text>
</comment>
<dbReference type="InterPro" id="IPR014039">
    <property type="entry name" value="Transl_elong_EFTs/EF1B_dimer"/>
</dbReference>
<evidence type="ECO:0000256" key="6">
    <source>
        <dbReference type="HAMAP-Rule" id="MF_00050"/>
    </source>
</evidence>
<keyword evidence="9" id="KW-1185">Reference proteome</keyword>
<evidence type="ECO:0000313" key="9">
    <source>
        <dbReference type="Proteomes" id="UP001349994"/>
    </source>
</evidence>
<comment type="function">
    <text evidence="5 6">Associates with the EF-Tu.GDP complex and induces the exchange of GDP to GTP. It remains bound to the aminoacyl-tRNA.EF-Tu.GTP complex up to the GTP hydrolysis stage on the ribosome.</text>
</comment>
<dbReference type="GO" id="GO:0003746">
    <property type="term" value="F:translation elongation factor activity"/>
    <property type="evidence" value="ECO:0007669"/>
    <property type="project" value="UniProtKB-KW"/>
</dbReference>
<dbReference type="HAMAP" id="MF_00050">
    <property type="entry name" value="EF_Ts"/>
    <property type="match status" value="1"/>
</dbReference>
<dbReference type="InterPro" id="IPR009060">
    <property type="entry name" value="UBA-like_sf"/>
</dbReference>
<feature type="domain" description="Translation elongation factor EFTs/EF1B dimerisation" evidence="7">
    <location>
        <begin position="73"/>
        <end position="286"/>
    </location>
</feature>
<evidence type="ECO:0000256" key="2">
    <source>
        <dbReference type="ARBA" id="ARBA00016956"/>
    </source>
</evidence>
<keyword evidence="4 6" id="KW-0648">Protein biosynthesis</keyword>
<evidence type="ECO:0000256" key="3">
    <source>
        <dbReference type="ARBA" id="ARBA00022768"/>
    </source>
</evidence>
<dbReference type="Gene3D" id="3.30.479.20">
    <property type="entry name" value="Elongation factor Ts, dimerisation domain"/>
    <property type="match status" value="2"/>
</dbReference>
<evidence type="ECO:0000256" key="1">
    <source>
        <dbReference type="ARBA" id="ARBA00005532"/>
    </source>
</evidence>
<dbReference type="SUPFAM" id="SSF46934">
    <property type="entry name" value="UBA-like"/>
    <property type="match status" value="1"/>
</dbReference>
<dbReference type="Proteomes" id="UP001349994">
    <property type="component" value="Unassembled WGS sequence"/>
</dbReference>
<dbReference type="InterPro" id="IPR018101">
    <property type="entry name" value="Transl_elong_Ts_CS"/>
</dbReference>
<accession>A0ABU6IJJ3</accession>
<dbReference type="Pfam" id="PF00889">
    <property type="entry name" value="EF_TS"/>
    <property type="match status" value="1"/>
</dbReference>
<feature type="region of interest" description="Involved in Mg(2+) ion dislocation from EF-Tu" evidence="6">
    <location>
        <begin position="82"/>
        <end position="85"/>
    </location>
</feature>
<reference evidence="8 9" key="1">
    <citation type="submission" date="2024-01" db="EMBL/GenBank/DDBJ databases">
        <title>novel species in genus Adlercreutzia.</title>
        <authorList>
            <person name="Liu X."/>
        </authorList>
    </citation>
    <scope>NUCLEOTIDE SEQUENCE [LARGE SCALE GENOMIC DNA]</scope>
    <source>
        <strain evidence="8 9">R7</strain>
    </source>
</reference>
<evidence type="ECO:0000259" key="7">
    <source>
        <dbReference type="Pfam" id="PF00889"/>
    </source>
</evidence>